<evidence type="ECO:0008006" key="5">
    <source>
        <dbReference type="Google" id="ProtNLM"/>
    </source>
</evidence>
<organism evidence="3 4">
    <name type="scientific">Sorangium atrum</name>
    <dbReference type="NCBI Taxonomy" id="2995308"/>
    <lineage>
        <taxon>Bacteria</taxon>
        <taxon>Pseudomonadati</taxon>
        <taxon>Myxococcota</taxon>
        <taxon>Polyangia</taxon>
        <taxon>Polyangiales</taxon>
        <taxon>Polyangiaceae</taxon>
        <taxon>Sorangium</taxon>
    </lineage>
</organism>
<dbReference type="InterPro" id="IPR014784">
    <property type="entry name" value="Cu2_ascorb_mOase-like_C"/>
</dbReference>
<dbReference type="Gene3D" id="2.60.120.230">
    <property type="match status" value="1"/>
</dbReference>
<keyword evidence="4" id="KW-1185">Reference proteome</keyword>
<evidence type="ECO:0000313" key="4">
    <source>
        <dbReference type="Proteomes" id="UP001217485"/>
    </source>
</evidence>
<dbReference type="SUPFAM" id="SSF49742">
    <property type="entry name" value="PHM/PNGase F"/>
    <property type="match status" value="1"/>
</dbReference>
<protein>
    <recommendedName>
        <fullName evidence="5">Copper type II ascorbate-dependent monooxygenase C-terminal domain-containing protein</fullName>
    </recommendedName>
</protein>
<evidence type="ECO:0000256" key="2">
    <source>
        <dbReference type="SAM" id="SignalP"/>
    </source>
</evidence>
<proteinExistence type="predicted"/>
<keyword evidence="2" id="KW-0732">Signal</keyword>
<comment type="caution">
    <text evidence="3">The sequence shown here is derived from an EMBL/GenBank/DDBJ whole genome shotgun (WGS) entry which is preliminary data.</text>
</comment>
<dbReference type="InterPro" id="IPR008977">
    <property type="entry name" value="PHM/PNGase_F_dom_sf"/>
</dbReference>
<keyword evidence="1" id="KW-1015">Disulfide bond</keyword>
<sequence>MAVRCLTLGLLPVVLGAVACVDGGGGVTPVPVDESLLDVPPVGQGFQMQTEETEVPAGVEQQDCYFFKVSELAASNGLDPAKPVNLHRVQIAQRDGSHHMNIFRVKTVKGLGPEGGRIQKNQNGVGECFKSPNWADWPLIANSQQNGQVDWEFPEGVANVLAPDEWLMLQTHYVNATSQKTPEAVGRVRVNFWALPDAEVKAEMGTVFATKQSIRVCQSNPTPTFEGSCQINSPSPVRIIGANGHFHSRGTRFDMYAWDGKTIGTPPASDRFYTSSAWDDPPMLIAPELDRELPTNGGVWYGCTFEWQQPDPSVGCKGLDDYDVAKNGTAEESLDCCYTFGPIVEKNEHCNIFVYYYPKQDDVFCN</sequence>
<dbReference type="EMBL" id="JAQNDK010000005">
    <property type="protein sequence ID" value="MDC0683688.1"/>
    <property type="molecule type" value="Genomic_DNA"/>
</dbReference>
<feature type="chain" id="PRO_5047019689" description="Copper type II ascorbate-dependent monooxygenase C-terminal domain-containing protein" evidence="2">
    <location>
        <begin position="20"/>
        <end position="366"/>
    </location>
</feature>
<evidence type="ECO:0000256" key="1">
    <source>
        <dbReference type="ARBA" id="ARBA00023157"/>
    </source>
</evidence>
<dbReference type="RefSeq" id="WP_272101847.1">
    <property type="nucleotide sequence ID" value="NZ_JAQNDK010000005.1"/>
</dbReference>
<feature type="signal peptide" evidence="2">
    <location>
        <begin position="1"/>
        <end position="19"/>
    </location>
</feature>
<evidence type="ECO:0000313" key="3">
    <source>
        <dbReference type="EMBL" id="MDC0683688.1"/>
    </source>
</evidence>
<dbReference type="PROSITE" id="PS51257">
    <property type="entry name" value="PROKAR_LIPOPROTEIN"/>
    <property type="match status" value="1"/>
</dbReference>
<accession>A0ABT5CCM4</accession>
<dbReference type="Proteomes" id="UP001217485">
    <property type="component" value="Unassembled WGS sequence"/>
</dbReference>
<gene>
    <name evidence="3" type="ORF">POL72_38525</name>
</gene>
<reference evidence="3 4" key="1">
    <citation type="submission" date="2023-01" db="EMBL/GenBank/DDBJ databases">
        <title>Minimal conservation of predation-associated metabolite biosynthetic gene clusters underscores biosynthetic potential of Myxococcota including descriptions for ten novel species: Archangium lansinium sp. nov., Myxococcus landrumus sp. nov., Nannocystis bai.</title>
        <authorList>
            <person name="Ahearne A."/>
            <person name="Stevens C."/>
            <person name="Dowd S."/>
        </authorList>
    </citation>
    <scope>NUCLEOTIDE SEQUENCE [LARGE SCALE GENOMIC DNA]</scope>
    <source>
        <strain evidence="3 4">WIWO2</strain>
    </source>
</reference>
<name>A0ABT5CCM4_9BACT</name>